<dbReference type="InterPro" id="IPR052067">
    <property type="entry name" value="Metal_resp_HTH_trans_reg"/>
</dbReference>
<proteinExistence type="predicted"/>
<protein>
    <submittedName>
        <fullName evidence="5">MarR family transcriptional regulator</fullName>
    </submittedName>
</protein>
<evidence type="ECO:0000313" key="6">
    <source>
        <dbReference type="Proteomes" id="UP000282818"/>
    </source>
</evidence>
<dbReference type="Proteomes" id="UP000282818">
    <property type="component" value="Unassembled WGS sequence"/>
</dbReference>
<dbReference type="PANTHER" id="PTHR35790:SF4">
    <property type="entry name" value="HTH-TYPE TRANSCRIPTIONAL REGULATOR PCHR"/>
    <property type="match status" value="1"/>
</dbReference>
<evidence type="ECO:0000256" key="1">
    <source>
        <dbReference type="ARBA" id="ARBA00023015"/>
    </source>
</evidence>
<dbReference type="InterPro" id="IPR000835">
    <property type="entry name" value="HTH_MarR-typ"/>
</dbReference>
<evidence type="ECO:0000259" key="4">
    <source>
        <dbReference type="PROSITE" id="PS50995"/>
    </source>
</evidence>
<name>A0A437QEN7_9GAMM</name>
<evidence type="ECO:0000313" key="5">
    <source>
        <dbReference type="EMBL" id="RVU32905.1"/>
    </source>
</evidence>
<dbReference type="GO" id="GO:0003700">
    <property type="term" value="F:DNA-binding transcription factor activity"/>
    <property type="evidence" value="ECO:0007669"/>
    <property type="project" value="InterPro"/>
</dbReference>
<sequence>MTTSIKQTPQALNLDHFFPYQLSQLNAIVSDAIAQLYKGRYQLAPFEWRVLAVLGEHKKLAAKEIGQRTHLEKMQVSRAVAGLKTAGLVTQETDSEDRRITRLQLSPAGRDLYQQIVPLVLAREAFLLSSLSDEEQQLMRKLMAKIAEQAQQLNDLG</sequence>
<dbReference type="Pfam" id="PF12802">
    <property type="entry name" value="MarR_2"/>
    <property type="match status" value="1"/>
</dbReference>
<keyword evidence="1" id="KW-0805">Transcription regulation</keyword>
<dbReference type="GO" id="GO:0003677">
    <property type="term" value="F:DNA binding"/>
    <property type="evidence" value="ECO:0007669"/>
    <property type="project" value="UniProtKB-KW"/>
</dbReference>
<dbReference type="SMART" id="SM00347">
    <property type="entry name" value="HTH_MARR"/>
    <property type="match status" value="1"/>
</dbReference>
<dbReference type="PANTHER" id="PTHR35790">
    <property type="entry name" value="HTH-TYPE TRANSCRIPTIONAL REGULATOR PCHR"/>
    <property type="match status" value="1"/>
</dbReference>
<dbReference type="PRINTS" id="PR00598">
    <property type="entry name" value="HTHMARR"/>
</dbReference>
<keyword evidence="6" id="KW-1185">Reference proteome</keyword>
<reference evidence="5 6" key="1">
    <citation type="submission" date="2019-01" db="EMBL/GenBank/DDBJ databases">
        <authorList>
            <person name="Chen W.-M."/>
        </authorList>
    </citation>
    <scope>NUCLEOTIDE SEQUENCE [LARGE SCALE GENOMIC DNA]</scope>
    <source>
        <strain evidence="5 6">HPM-16</strain>
    </source>
</reference>
<dbReference type="PROSITE" id="PS50995">
    <property type="entry name" value="HTH_MARR_2"/>
    <property type="match status" value="1"/>
</dbReference>
<dbReference type="AlphaFoldDB" id="A0A437QEN7"/>
<evidence type="ECO:0000256" key="3">
    <source>
        <dbReference type="ARBA" id="ARBA00023163"/>
    </source>
</evidence>
<organism evidence="5 6">
    <name type="scientific">Neptunomonas marina</name>
    <dbReference type="NCBI Taxonomy" id="1815562"/>
    <lineage>
        <taxon>Bacteria</taxon>
        <taxon>Pseudomonadati</taxon>
        <taxon>Pseudomonadota</taxon>
        <taxon>Gammaproteobacteria</taxon>
        <taxon>Oceanospirillales</taxon>
        <taxon>Oceanospirillaceae</taxon>
        <taxon>Neptunomonas</taxon>
    </lineage>
</organism>
<dbReference type="SUPFAM" id="SSF46785">
    <property type="entry name" value="Winged helix' DNA-binding domain"/>
    <property type="match status" value="1"/>
</dbReference>
<accession>A0A437QEN7</accession>
<dbReference type="InterPro" id="IPR036388">
    <property type="entry name" value="WH-like_DNA-bd_sf"/>
</dbReference>
<evidence type="ECO:0000256" key="2">
    <source>
        <dbReference type="ARBA" id="ARBA00023125"/>
    </source>
</evidence>
<gene>
    <name evidence="5" type="ORF">EOE65_04415</name>
</gene>
<keyword evidence="3" id="KW-0804">Transcription</keyword>
<dbReference type="EMBL" id="SACQ01000001">
    <property type="protein sequence ID" value="RVU32905.1"/>
    <property type="molecule type" value="Genomic_DNA"/>
</dbReference>
<dbReference type="RefSeq" id="WP_127693073.1">
    <property type="nucleotide sequence ID" value="NZ_SACQ01000001.1"/>
</dbReference>
<feature type="domain" description="HTH marR-type" evidence="4">
    <location>
        <begin position="1"/>
        <end position="148"/>
    </location>
</feature>
<comment type="caution">
    <text evidence="5">The sequence shown here is derived from an EMBL/GenBank/DDBJ whole genome shotgun (WGS) entry which is preliminary data.</text>
</comment>
<keyword evidence="2" id="KW-0238">DNA-binding</keyword>
<dbReference type="InterPro" id="IPR036390">
    <property type="entry name" value="WH_DNA-bd_sf"/>
</dbReference>
<dbReference type="Gene3D" id="1.10.10.10">
    <property type="entry name" value="Winged helix-like DNA-binding domain superfamily/Winged helix DNA-binding domain"/>
    <property type="match status" value="1"/>
</dbReference>